<dbReference type="EMBL" id="BNAS01000001">
    <property type="protein sequence ID" value="GHH64760.1"/>
    <property type="molecule type" value="Genomic_DNA"/>
</dbReference>
<proteinExistence type="predicted"/>
<dbReference type="Proteomes" id="UP000627369">
    <property type="component" value="Unassembled WGS sequence"/>
</dbReference>
<dbReference type="SUPFAM" id="SSF63411">
    <property type="entry name" value="LuxS/MPP-like metallohydrolase"/>
    <property type="match status" value="2"/>
</dbReference>
<dbReference type="RefSeq" id="WP_189667395.1">
    <property type="nucleotide sequence ID" value="NZ_BNAS01000001.1"/>
</dbReference>
<dbReference type="Gene3D" id="3.30.830.10">
    <property type="entry name" value="Metalloenzyme, LuxS/M16 peptidase-like"/>
    <property type="match status" value="2"/>
</dbReference>
<name>A0A919KLU0_9MICO</name>
<reference evidence="2" key="2">
    <citation type="submission" date="2020-09" db="EMBL/GenBank/DDBJ databases">
        <authorList>
            <person name="Sun Q."/>
            <person name="Zhou Y."/>
        </authorList>
    </citation>
    <scope>NUCLEOTIDE SEQUENCE</scope>
    <source>
        <strain evidence="2">CGMCC 4.7398</strain>
    </source>
</reference>
<accession>A0A919KLU0</accession>
<sequence>MTAPALPVLTDLPGITLAEADGVPLLLAPREGNTTGGIIFRVGSADETLATAGITHLIEHLALRTQVLSEAHLNGHTRSDVTLFHVAGSAADVVAYLNAVCESLRDLPLDLIETEKDILRSESDGRSPGFGGQLRINRHGARGHGLVGYGERGLDRITPDEVREWAARWFTRENAVAWITADAVPDGLDLRLPAGSRMPSPTVTNVLRGTPAYLAGLRDGVALDALVPHGKAGQLTAGVMREVLHGTLRRDADIASSVDVSYEALNPDQARIGVVVQAAEGRQGSVAGAVADALGRLWFYVADDDLAAARTAAVEELAGVAELPAADMLPSVAYRVLNGRPVEGAETIRAHVELVTADDVRAVARDLWGTALWYVPGALDWAGIVPVPQWSEQRARGREFRRIDAPDVSLVLAEDGVGLVAPQGAVTVRFADCVLLETVPDGARVLTGADGFRVLIEPTVYRDLTGEDVARHVDSRVAADVIVHHPPRDPERVPVAEPPRPPGAKRADRTSVSGTIERLVGLWVVGFLVLGGGQLAAEELLDLEIRLGVLPLLALGAASVALVRKRHGKGAR</sequence>
<keyword evidence="3" id="KW-1185">Reference proteome</keyword>
<dbReference type="AlphaFoldDB" id="A0A919KLU0"/>
<evidence type="ECO:0000313" key="2">
    <source>
        <dbReference type="EMBL" id="GHH64760.1"/>
    </source>
</evidence>
<organism evidence="2 3">
    <name type="scientific">Promicromonospora soli</name>
    <dbReference type="NCBI Taxonomy" id="2035533"/>
    <lineage>
        <taxon>Bacteria</taxon>
        <taxon>Bacillati</taxon>
        <taxon>Actinomycetota</taxon>
        <taxon>Actinomycetes</taxon>
        <taxon>Micrococcales</taxon>
        <taxon>Promicromonosporaceae</taxon>
        <taxon>Promicromonospora</taxon>
    </lineage>
</organism>
<dbReference type="InterPro" id="IPR011249">
    <property type="entry name" value="Metalloenz_LuxS/M16"/>
</dbReference>
<reference evidence="2" key="1">
    <citation type="journal article" date="2014" name="Int. J. Syst. Evol. Microbiol.">
        <title>Complete genome sequence of Corynebacterium casei LMG S-19264T (=DSM 44701T), isolated from a smear-ripened cheese.</title>
        <authorList>
            <consortium name="US DOE Joint Genome Institute (JGI-PGF)"/>
            <person name="Walter F."/>
            <person name="Albersmeier A."/>
            <person name="Kalinowski J."/>
            <person name="Ruckert C."/>
        </authorList>
    </citation>
    <scope>NUCLEOTIDE SEQUENCE</scope>
    <source>
        <strain evidence="2">CGMCC 4.7398</strain>
    </source>
</reference>
<gene>
    <name evidence="2" type="ORF">GCM10017772_01750</name>
</gene>
<feature type="region of interest" description="Disordered" evidence="1">
    <location>
        <begin position="488"/>
        <end position="510"/>
    </location>
</feature>
<evidence type="ECO:0000313" key="3">
    <source>
        <dbReference type="Proteomes" id="UP000627369"/>
    </source>
</evidence>
<dbReference type="GO" id="GO:0046872">
    <property type="term" value="F:metal ion binding"/>
    <property type="evidence" value="ECO:0007669"/>
    <property type="project" value="InterPro"/>
</dbReference>
<protein>
    <submittedName>
        <fullName evidence="2">Uncharacterized protein</fullName>
    </submittedName>
</protein>
<evidence type="ECO:0000256" key="1">
    <source>
        <dbReference type="SAM" id="MobiDB-lite"/>
    </source>
</evidence>
<comment type="caution">
    <text evidence="2">The sequence shown here is derived from an EMBL/GenBank/DDBJ whole genome shotgun (WGS) entry which is preliminary data.</text>
</comment>